<feature type="compositionally biased region" description="Low complexity" evidence="1">
    <location>
        <begin position="812"/>
        <end position="822"/>
    </location>
</feature>
<feature type="region of interest" description="Disordered" evidence="1">
    <location>
        <begin position="1038"/>
        <end position="1060"/>
    </location>
</feature>
<feature type="region of interest" description="Disordered" evidence="1">
    <location>
        <begin position="185"/>
        <end position="204"/>
    </location>
</feature>
<protein>
    <submittedName>
        <fullName evidence="5">VWFA domain-containing protein</fullName>
    </submittedName>
</protein>
<feature type="domain" description="VWFA" evidence="2">
    <location>
        <begin position="4"/>
        <end position="103"/>
    </location>
</feature>
<feature type="region of interest" description="Disordered" evidence="1">
    <location>
        <begin position="742"/>
        <end position="822"/>
    </location>
</feature>
<keyword evidence="4" id="KW-1185">Reference proteome</keyword>
<dbReference type="SUPFAM" id="SSF53300">
    <property type="entry name" value="vWA-like"/>
    <property type="match status" value="1"/>
</dbReference>
<feature type="domain" description="Integrator complex subunit 6-like beta-barrel" evidence="3">
    <location>
        <begin position="309"/>
        <end position="442"/>
    </location>
</feature>
<evidence type="ECO:0000259" key="3">
    <source>
        <dbReference type="Pfam" id="PF25462"/>
    </source>
</evidence>
<feature type="compositionally biased region" description="Low complexity" evidence="1">
    <location>
        <begin position="1038"/>
        <end position="1051"/>
    </location>
</feature>
<dbReference type="PANTHER" id="PTHR12957:SF2">
    <property type="entry name" value="INTEGRATOR COMPLEX SUBUNIT 6"/>
    <property type="match status" value="1"/>
</dbReference>
<dbReference type="InterPro" id="IPR002035">
    <property type="entry name" value="VWF_A"/>
</dbReference>
<dbReference type="Pfam" id="PF13519">
    <property type="entry name" value="VWA_2"/>
    <property type="match status" value="1"/>
</dbReference>
<dbReference type="InterPro" id="IPR057413">
    <property type="entry name" value="Beta-barrel_INTS6"/>
</dbReference>
<evidence type="ECO:0000259" key="2">
    <source>
        <dbReference type="Pfam" id="PF13519"/>
    </source>
</evidence>
<dbReference type="Pfam" id="PF25462">
    <property type="entry name" value="Beta-barrel_INTS6"/>
    <property type="match status" value="1"/>
</dbReference>
<feature type="region of interest" description="Disordered" evidence="1">
    <location>
        <begin position="844"/>
        <end position="865"/>
    </location>
</feature>
<proteinExistence type="predicted"/>
<dbReference type="AlphaFoldDB" id="A0A914H4L8"/>
<dbReference type="GO" id="GO:0032039">
    <property type="term" value="C:integrator complex"/>
    <property type="evidence" value="ECO:0007669"/>
    <property type="project" value="TreeGrafter"/>
</dbReference>
<evidence type="ECO:0000256" key="1">
    <source>
        <dbReference type="SAM" id="MobiDB-lite"/>
    </source>
</evidence>
<evidence type="ECO:0000313" key="4">
    <source>
        <dbReference type="Proteomes" id="UP000887572"/>
    </source>
</evidence>
<dbReference type="Proteomes" id="UP000887572">
    <property type="component" value="Unplaced"/>
</dbReference>
<dbReference type="Gene3D" id="3.40.50.410">
    <property type="entry name" value="von Willebrand factor, type A domain"/>
    <property type="match status" value="1"/>
</dbReference>
<sequence>MTVIIFLIDTSASMMQKSYLGTTLLDFARLTVEQFLKQRQRDPASSGDRYMLMTFEEYPYNIKSGWKESQRVFNEQLKGLRAKGVANFEQSVESVMRLLTINRMQTGVGAGIENYGFGRFPSYTEHVVIVPVVDGSELPTDDPAAQVPKPRLLVGNDFTTEAFRWDQRMFPIVLRLAGHQRLTATASSSSTASTTGAGVGTPQQQQQQMAPLPDRSIAESFATQMGGRSFAITSHRTLFLCIDTIMQRIQYNGVFVWFRKHGQDPSPPLLPPITATSSTEDAQQKDEAVKDNSTALGAAGDGAAVGDDCWTNTLVLVKAKPGSGPSFWPIPEAFWPDTVRNSLPARPAHPVVLFHCERAEPMFNPEFPLDKYELDSSTPLVQFMLSRREPNLCWQVFVEGSFKQPGVGLPFGYLKVSSASTVNLLVMPYNYPDLLTLLAQAKEGAKMIASVPFQQRFDKYLNTVPPYYYTYLKKQLNRLKIAPPSLEEANTKLYGYINMGTHHAKMKQQGLQEFELACMAVQKCLSDPTNINAAVFGANPAAFVKLSRARALLGKAMPLTADCTPSFRPALGLLPSLQPQLLPPTGPDLTIFVPYATGGGAGDGAVIQSSASTSAVPPSQLFKNPFDIPRANLCAQLDKMRINFEQQVRGGNGGGGCNDLHVFQGGPPGQKIKLQHAEDLANLPISKMGVYEDYVKSLIAIGMGPKRELEPQAARPHAFGNPFKLDKKSNMYIADEVGEMNAGASTSAPSDGLSSSTSNGGGSGRRRRAGSEAGTLATGVRPPRRRPGPIDPNRLAMWRRRRRSSSVISCPEEATTASSSSIEMAATNSSFDAYEERAPLRMVEEEEDDDEVGLEGGKNDEQNQQQPMMMEDQEAEQYNAFRNQQQLQYEDAQKDLEEDNEWNAGMGPSTSSLLLSSLNFDSTTASNGANSSNTTIQCPTRRGGRVLEHPEETCQLLEKQRQIRQIVRLKGPTILNLAERVASTAASASASRKRTRELLELGIAEARRFKRARLCELIGQRLQQQQQGVQPAVIPSINNNNTTISSNSTSTPVARHNGYR</sequence>
<evidence type="ECO:0000313" key="5">
    <source>
        <dbReference type="WBParaSite" id="Gr19_v10_g13608.t1"/>
    </source>
</evidence>
<accession>A0A914H4L8</accession>
<dbReference type="InterPro" id="IPR051113">
    <property type="entry name" value="Integrator_subunit6"/>
</dbReference>
<feature type="compositionally biased region" description="Acidic residues" evidence="1">
    <location>
        <begin position="844"/>
        <end position="853"/>
    </location>
</feature>
<dbReference type="PANTHER" id="PTHR12957">
    <property type="entry name" value="DEAD/H BOX POLYPEPTIDE 26/DICE1-RELATED"/>
    <property type="match status" value="1"/>
</dbReference>
<dbReference type="WBParaSite" id="Gr19_v10_g13608.t1">
    <property type="protein sequence ID" value="Gr19_v10_g13608.t1"/>
    <property type="gene ID" value="Gr19_v10_g13608"/>
</dbReference>
<organism evidence="4 5">
    <name type="scientific">Globodera rostochiensis</name>
    <name type="common">Golden nematode worm</name>
    <name type="synonym">Heterodera rostochiensis</name>
    <dbReference type="NCBI Taxonomy" id="31243"/>
    <lineage>
        <taxon>Eukaryota</taxon>
        <taxon>Metazoa</taxon>
        <taxon>Ecdysozoa</taxon>
        <taxon>Nematoda</taxon>
        <taxon>Chromadorea</taxon>
        <taxon>Rhabditida</taxon>
        <taxon>Tylenchina</taxon>
        <taxon>Tylenchomorpha</taxon>
        <taxon>Tylenchoidea</taxon>
        <taxon>Heteroderidae</taxon>
        <taxon>Heteroderinae</taxon>
        <taxon>Globodera</taxon>
    </lineage>
</organism>
<dbReference type="GO" id="GO:0034472">
    <property type="term" value="P:snRNA 3'-end processing"/>
    <property type="evidence" value="ECO:0007669"/>
    <property type="project" value="TreeGrafter"/>
</dbReference>
<dbReference type="InterPro" id="IPR036465">
    <property type="entry name" value="vWFA_dom_sf"/>
</dbReference>
<name>A0A914H4L8_GLORO</name>
<feature type="compositionally biased region" description="Low complexity" evidence="1">
    <location>
        <begin position="185"/>
        <end position="196"/>
    </location>
</feature>
<reference evidence="5" key="1">
    <citation type="submission" date="2022-11" db="UniProtKB">
        <authorList>
            <consortium name="WormBaseParasite"/>
        </authorList>
    </citation>
    <scope>IDENTIFICATION</scope>
</reference>